<proteinExistence type="predicted"/>
<dbReference type="InterPro" id="IPR001387">
    <property type="entry name" value="Cro/C1-type_HTH"/>
</dbReference>
<name>A0A0S3PRH1_9BRAD</name>
<dbReference type="OrthoDB" id="9813152at2"/>
<organism evidence="3 4">
    <name type="scientific">Variibacter gotjawalensis</name>
    <dbReference type="NCBI Taxonomy" id="1333996"/>
    <lineage>
        <taxon>Bacteria</taxon>
        <taxon>Pseudomonadati</taxon>
        <taxon>Pseudomonadota</taxon>
        <taxon>Alphaproteobacteria</taxon>
        <taxon>Hyphomicrobiales</taxon>
        <taxon>Nitrobacteraceae</taxon>
        <taxon>Variibacter</taxon>
    </lineage>
</organism>
<dbReference type="EMBL" id="AP014946">
    <property type="protein sequence ID" value="BAT58414.1"/>
    <property type="molecule type" value="Genomic_DNA"/>
</dbReference>
<evidence type="ECO:0000313" key="4">
    <source>
        <dbReference type="Proteomes" id="UP000236884"/>
    </source>
</evidence>
<keyword evidence="4" id="KW-1185">Reference proteome</keyword>
<dbReference type="RefSeq" id="WP_096352287.1">
    <property type="nucleotide sequence ID" value="NZ_AP014946.1"/>
</dbReference>
<reference evidence="3 4" key="1">
    <citation type="submission" date="2015-08" db="EMBL/GenBank/DDBJ databases">
        <title>Investigation of the bacterial diversity of lava forest soil.</title>
        <authorList>
            <person name="Lee J.S."/>
        </authorList>
    </citation>
    <scope>NUCLEOTIDE SEQUENCE [LARGE SCALE GENOMIC DNA]</scope>
    <source>
        <strain evidence="3 4">GJW-30</strain>
    </source>
</reference>
<dbReference type="PANTHER" id="PTHR46797:SF1">
    <property type="entry name" value="METHYLPHOSPHONATE SYNTHASE"/>
    <property type="match status" value="1"/>
</dbReference>
<evidence type="ECO:0000259" key="2">
    <source>
        <dbReference type="PROSITE" id="PS50943"/>
    </source>
</evidence>
<sequence length="110" mass="12309">MSDGVGEKIRKLRIERGYTLESFADVVSSKKAYIWQLENKRTARPSADLLLKIATALNVAPDFLLDDNATEPSKDQAVTALFRKVSQKQLSKRDIDTLMSVVDGLAKNRK</sequence>
<dbReference type="PANTHER" id="PTHR46797">
    <property type="entry name" value="HTH-TYPE TRANSCRIPTIONAL REGULATOR"/>
    <property type="match status" value="1"/>
</dbReference>
<dbReference type="InterPro" id="IPR050807">
    <property type="entry name" value="TransReg_Diox_bact_type"/>
</dbReference>
<dbReference type="GO" id="GO:0003677">
    <property type="term" value="F:DNA binding"/>
    <property type="evidence" value="ECO:0007669"/>
    <property type="project" value="UniProtKB-KW"/>
</dbReference>
<evidence type="ECO:0000256" key="1">
    <source>
        <dbReference type="ARBA" id="ARBA00023125"/>
    </source>
</evidence>
<dbReference type="GO" id="GO:0003700">
    <property type="term" value="F:DNA-binding transcription factor activity"/>
    <property type="evidence" value="ECO:0007669"/>
    <property type="project" value="TreeGrafter"/>
</dbReference>
<dbReference type="SMART" id="SM00530">
    <property type="entry name" value="HTH_XRE"/>
    <property type="match status" value="1"/>
</dbReference>
<keyword evidence="1" id="KW-0238">DNA-binding</keyword>
<dbReference type="GO" id="GO:0005829">
    <property type="term" value="C:cytosol"/>
    <property type="evidence" value="ECO:0007669"/>
    <property type="project" value="TreeGrafter"/>
</dbReference>
<dbReference type="CDD" id="cd00093">
    <property type="entry name" value="HTH_XRE"/>
    <property type="match status" value="1"/>
</dbReference>
<dbReference type="PROSITE" id="PS50943">
    <property type="entry name" value="HTH_CROC1"/>
    <property type="match status" value="1"/>
</dbReference>
<dbReference type="KEGG" id="vgo:GJW-30_1_00939"/>
<dbReference type="SUPFAM" id="SSF47413">
    <property type="entry name" value="lambda repressor-like DNA-binding domains"/>
    <property type="match status" value="1"/>
</dbReference>
<protein>
    <submittedName>
        <fullName evidence="3">HTH-type transcriptional regulator SinR</fullName>
    </submittedName>
</protein>
<dbReference type="Proteomes" id="UP000236884">
    <property type="component" value="Chromosome"/>
</dbReference>
<gene>
    <name evidence="3" type="primary">sinR_1</name>
    <name evidence="3" type="ORF">GJW-30_1_00939</name>
</gene>
<dbReference type="Gene3D" id="1.10.260.40">
    <property type="entry name" value="lambda repressor-like DNA-binding domains"/>
    <property type="match status" value="1"/>
</dbReference>
<accession>A0A0S3PRH1</accession>
<dbReference type="Pfam" id="PF01381">
    <property type="entry name" value="HTH_3"/>
    <property type="match status" value="1"/>
</dbReference>
<evidence type="ECO:0000313" key="3">
    <source>
        <dbReference type="EMBL" id="BAT58414.1"/>
    </source>
</evidence>
<dbReference type="AlphaFoldDB" id="A0A0S3PRH1"/>
<dbReference type="InterPro" id="IPR010982">
    <property type="entry name" value="Lambda_DNA-bd_dom_sf"/>
</dbReference>
<feature type="domain" description="HTH cro/C1-type" evidence="2">
    <location>
        <begin position="9"/>
        <end position="64"/>
    </location>
</feature>